<dbReference type="EMBL" id="AP023326">
    <property type="protein sequence ID" value="BCI66587.1"/>
    <property type="molecule type" value="Genomic_DNA"/>
</dbReference>
<feature type="domain" description="Tyr recombinase" evidence="2">
    <location>
        <begin position="1"/>
        <end position="139"/>
    </location>
</feature>
<evidence type="ECO:0000256" key="1">
    <source>
        <dbReference type="ARBA" id="ARBA00023172"/>
    </source>
</evidence>
<accession>A0A6S6PCR5</accession>
<dbReference type="Pfam" id="PF00589">
    <property type="entry name" value="Phage_integrase"/>
    <property type="match status" value="1"/>
</dbReference>
<dbReference type="GO" id="GO:0003677">
    <property type="term" value="F:DNA binding"/>
    <property type="evidence" value="ECO:0007669"/>
    <property type="project" value="InterPro"/>
</dbReference>
<evidence type="ECO:0000313" key="4">
    <source>
        <dbReference type="Proteomes" id="UP000515220"/>
    </source>
</evidence>
<dbReference type="InterPro" id="IPR013762">
    <property type="entry name" value="Integrase-like_cat_sf"/>
</dbReference>
<sequence>MMDSGLRDTKCLHLKWSDIINFTTDTKPKDYKLSIQIQGKSKSRTCIPNPSIIHPLQVLHAEQNPKADDYLFTYKNGNRVSSFSEQMNEALKDANLTTDYRGVKRTCYSFRHYYITKALNNGLNIHLLSQKHRHISFND</sequence>
<proteinExistence type="predicted"/>
<dbReference type="Proteomes" id="UP000515220">
    <property type="component" value="Chromosome"/>
</dbReference>
<dbReference type="GO" id="GO:0015074">
    <property type="term" value="P:DNA integration"/>
    <property type="evidence" value="ECO:0007669"/>
    <property type="project" value="InterPro"/>
</dbReference>
<dbReference type="AlphaFoldDB" id="A0A6S6PCR5"/>
<keyword evidence="1" id="KW-0233">DNA recombination</keyword>
<dbReference type="PROSITE" id="PS51898">
    <property type="entry name" value="TYR_RECOMBINASE"/>
    <property type="match status" value="1"/>
</dbReference>
<protein>
    <recommendedName>
        <fullName evidence="2">Tyr recombinase domain-containing protein</fullName>
    </recommendedName>
</protein>
<gene>
    <name evidence="3" type="ORF">AAJCM20276_12110</name>
</gene>
<evidence type="ECO:0000313" key="3">
    <source>
        <dbReference type="EMBL" id="BCI66587.1"/>
    </source>
</evidence>
<dbReference type="SUPFAM" id="SSF56349">
    <property type="entry name" value="DNA breaking-rejoining enzymes"/>
    <property type="match status" value="1"/>
</dbReference>
<dbReference type="Gene3D" id="1.10.443.10">
    <property type="entry name" value="Intergrase catalytic core"/>
    <property type="match status" value="1"/>
</dbReference>
<organism evidence="3 4">
    <name type="scientific">Acetobacter aceti</name>
    <dbReference type="NCBI Taxonomy" id="435"/>
    <lineage>
        <taxon>Bacteria</taxon>
        <taxon>Pseudomonadati</taxon>
        <taxon>Pseudomonadota</taxon>
        <taxon>Alphaproteobacteria</taxon>
        <taxon>Acetobacterales</taxon>
        <taxon>Acetobacteraceae</taxon>
        <taxon>Acetobacter</taxon>
        <taxon>Acetobacter subgen. Acetobacter</taxon>
    </lineage>
</organism>
<dbReference type="InterPro" id="IPR011010">
    <property type="entry name" value="DNA_brk_join_enz"/>
</dbReference>
<reference evidence="3 4" key="1">
    <citation type="submission" date="2020-07" db="EMBL/GenBank/DDBJ databases">
        <title>Complete Genome Sequence of an acetic acid bacterium, Acetobacter aceti JCM20276.</title>
        <authorList>
            <person name="Hirose Y."/>
            <person name="Mihara H."/>
        </authorList>
    </citation>
    <scope>NUCLEOTIDE SEQUENCE [LARGE SCALE GENOMIC DNA]</scope>
    <source>
        <strain evidence="3 4">JCM20276</strain>
    </source>
</reference>
<name>A0A6S6PCR5_ACEAC</name>
<dbReference type="GO" id="GO:0006310">
    <property type="term" value="P:DNA recombination"/>
    <property type="evidence" value="ECO:0007669"/>
    <property type="project" value="UniProtKB-KW"/>
</dbReference>
<evidence type="ECO:0000259" key="2">
    <source>
        <dbReference type="PROSITE" id="PS51898"/>
    </source>
</evidence>
<dbReference type="InterPro" id="IPR002104">
    <property type="entry name" value="Integrase_catalytic"/>
</dbReference>